<dbReference type="EMBL" id="PGOL01000128">
    <property type="protein sequence ID" value="PKI76177.1"/>
    <property type="molecule type" value="Genomic_DNA"/>
</dbReference>
<gene>
    <name evidence="3" type="ORF">CRG98_003404</name>
</gene>
<name>A0A2I0L641_PUNGR</name>
<dbReference type="AlphaFoldDB" id="A0A2I0L641"/>
<protein>
    <recommendedName>
        <fullName evidence="2">Retrotransposon Copia-like N-terminal domain-containing protein</fullName>
    </recommendedName>
</protein>
<reference evidence="3 4" key="1">
    <citation type="submission" date="2017-11" db="EMBL/GenBank/DDBJ databases">
        <title>De-novo sequencing of pomegranate (Punica granatum L.) genome.</title>
        <authorList>
            <person name="Akparov Z."/>
            <person name="Amiraslanov A."/>
            <person name="Hajiyeva S."/>
            <person name="Abbasov M."/>
            <person name="Kaur K."/>
            <person name="Hamwieh A."/>
            <person name="Solovyev V."/>
            <person name="Salamov A."/>
            <person name="Braich B."/>
            <person name="Kosarev P."/>
            <person name="Mahmoud A."/>
            <person name="Hajiyev E."/>
            <person name="Babayeva S."/>
            <person name="Izzatullayeva V."/>
            <person name="Mammadov A."/>
            <person name="Mammadov A."/>
            <person name="Sharifova S."/>
            <person name="Ojaghi J."/>
            <person name="Eynullazada K."/>
            <person name="Bayramov B."/>
            <person name="Abdulazimova A."/>
            <person name="Shahmuradov I."/>
        </authorList>
    </citation>
    <scope>NUCLEOTIDE SEQUENCE [LARGE SCALE GENOMIC DNA]</scope>
    <source>
        <strain evidence="4">cv. AG2017</strain>
        <tissue evidence="3">Leaf</tissue>
    </source>
</reference>
<keyword evidence="4" id="KW-1185">Reference proteome</keyword>
<feature type="domain" description="Retrotransposon Copia-like N-terminal" evidence="2">
    <location>
        <begin position="22"/>
        <end position="67"/>
    </location>
</feature>
<organism evidence="3 4">
    <name type="scientific">Punica granatum</name>
    <name type="common">Pomegranate</name>
    <dbReference type="NCBI Taxonomy" id="22663"/>
    <lineage>
        <taxon>Eukaryota</taxon>
        <taxon>Viridiplantae</taxon>
        <taxon>Streptophyta</taxon>
        <taxon>Embryophyta</taxon>
        <taxon>Tracheophyta</taxon>
        <taxon>Spermatophyta</taxon>
        <taxon>Magnoliopsida</taxon>
        <taxon>eudicotyledons</taxon>
        <taxon>Gunneridae</taxon>
        <taxon>Pentapetalae</taxon>
        <taxon>rosids</taxon>
        <taxon>malvids</taxon>
        <taxon>Myrtales</taxon>
        <taxon>Lythraceae</taxon>
        <taxon>Punica</taxon>
    </lineage>
</organism>
<accession>A0A2I0L641</accession>
<evidence type="ECO:0000313" key="4">
    <source>
        <dbReference type="Proteomes" id="UP000233551"/>
    </source>
</evidence>
<sequence length="122" mass="13624">MVKAIEQSASGGGMPLTYVFTPSDGPDTQLISCKLNGKNYNTRSQAMQTALQAKNKLIFIEGGEIKPRGRPFYDYYGRNGHYQATCYQLHGYLSSNQSNQKNSKGNSSGYSQNRVFQPERLE</sequence>
<evidence type="ECO:0000313" key="3">
    <source>
        <dbReference type="EMBL" id="PKI76177.1"/>
    </source>
</evidence>
<evidence type="ECO:0000259" key="2">
    <source>
        <dbReference type="Pfam" id="PF14244"/>
    </source>
</evidence>
<dbReference type="InterPro" id="IPR029472">
    <property type="entry name" value="Copia-like_N"/>
</dbReference>
<feature type="compositionally biased region" description="Low complexity" evidence="1">
    <location>
        <begin position="95"/>
        <end position="113"/>
    </location>
</feature>
<proteinExistence type="predicted"/>
<dbReference type="Pfam" id="PF14244">
    <property type="entry name" value="Retrotran_gag_3"/>
    <property type="match status" value="1"/>
</dbReference>
<comment type="caution">
    <text evidence="3">The sequence shown here is derived from an EMBL/GenBank/DDBJ whole genome shotgun (WGS) entry which is preliminary data.</text>
</comment>
<feature type="region of interest" description="Disordered" evidence="1">
    <location>
        <begin position="95"/>
        <end position="122"/>
    </location>
</feature>
<evidence type="ECO:0000256" key="1">
    <source>
        <dbReference type="SAM" id="MobiDB-lite"/>
    </source>
</evidence>
<dbReference type="Proteomes" id="UP000233551">
    <property type="component" value="Unassembled WGS sequence"/>
</dbReference>